<proteinExistence type="predicted"/>
<dbReference type="AlphaFoldDB" id="A0A0E9RSF6"/>
<protein>
    <submittedName>
        <fullName evidence="2">Uncharacterized protein</fullName>
    </submittedName>
</protein>
<evidence type="ECO:0000313" key="2">
    <source>
        <dbReference type="EMBL" id="JAH31208.1"/>
    </source>
</evidence>
<feature type="region of interest" description="Disordered" evidence="1">
    <location>
        <begin position="30"/>
        <end position="50"/>
    </location>
</feature>
<organism evidence="2">
    <name type="scientific">Anguilla anguilla</name>
    <name type="common">European freshwater eel</name>
    <name type="synonym">Muraena anguilla</name>
    <dbReference type="NCBI Taxonomy" id="7936"/>
    <lineage>
        <taxon>Eukaryota</taxon>
        <taxon>Metazoa</taxon>
        <taxon>Chordata</taxon>
        <taxon>Craniata</taxon>
        <taxon>Vertebrata</taxon>
        <taxon>Euteleostomi</taxon>
        <taxon>Actinopterygii</taxon>
        <taxon>Neopterygii</taxon>
        <taxon>Teleostei</taxon>
        <taxon>Anguilliformes</taxon>
        <taxon>Anguillidae</taxon>
        <taxon>Anguilla</taxon>
    </lineage>
</organism>
<evidence type="ECO:0000256" key="1">
    <source>
        <dbReference type="SAM" id="MobiDB-lite"/>
    </source>
</evidence>
<reference evidence="2" key="2">
    <citation type="journal article" date="2015" name="Fish Shellfish Immunol.">
        <title>Early steps in the European eel (Anguilla anguilla)-Vibrio vulnificus interaction in the gills: Role of the RtxA13 toxin.</title>
        <authorList>
            <person name="Callol A."/>
            <person name="Pajuelo D."/>
            <person name="Ebbesson L."/>
            <person name="Teles M."/>
            <person name="MacKenzie S."/>
            <person name="Amaro C."/>
        </authorList>
    </citation>
    <scope>NUCLEOTIDE SEQUENCE</scope>
</reference>
<reference evidence="2" key="1">
    <citation type="submission" date="2014-11" db="EMBL/GenBank/DDBJ databases">
        <authorList>
            <person name="Amaro Gonzalez C."/>
        </authorList>
    </citation>
    <scope>NUCLEOTIDE SEQUENCE</scope>
</reference>
<name>A0A0E9RSF6_ANGAN</name>
<sequence>MWSDILATYLDEFMNELVYHDEELIDSGPNWQKPNLHTHCPPPPNKKKIL</sequence>
<accession>A0A0E9RSF6</accession>
<dbReference type="EMBL" id="GBXM01077369">
    <property type="protein sequence ID" value="JAH31208.1"/>
    <property type="molecule type" value="Transcribed_RNA"/>
</dbReference>